<comment type="similarity">
    <text evidence="1 3">Belongs to the TPP enzyme family.</text>
</comment>
<dbReference type="GO" id="GO:0030976">
    <property type="term" value="F:thiamine pyrophosphate binding"/>
    <property type="evidence" value="ECO:0007669"/>
    <property type="project" value="InterPro"/>
</dbReference>
<dbReference type="Gene3D" id="3.40.50.1220">
    <property type="entry name" value="TPP-binding domain"/>
    <property type="match status" value="1"/>
</dbReference>
<dbReference type="Proteomes" id="UP000177026">
    <property type="component" value="Unassembled WGS sequence"/>
</dbReference>
<organism evidence="7 8">
    <name type="scientific">Candidatus Roizmanbacteria bacterium RIFCSPHIGHO2_01_FULL_39_8</name>
    <dbReference type="NCBI Taxonomy" id="1802033"/>
    <lineage>
        <taxon>Bacteria</taxon>
        <taxon>Candidatus Roizmaniibacteriota</taxon>
    </lineage>
</organism>
<dbReference type="CDD" id="cd07035">
    <property type="entry name" value="TPP_PYR_POX_like"/>
    <property type="match status" value="1"/>
</dbReference>
<sequence length="602" mass="67682">MQVRDYILNYLVSQGVKHVFLVTGGAIAFIVDAFSKRKDIRYVCVAHEQAGAMMADAYSRMGPGYAATMVTSGPGATNLITGICCSWFDSIPTIHISGQVNTYEQKKKSKVRQVGFQETDIVNIVRPITKFAAQLDSTDNIRFLLEKATYLAKSGRPGPVLVDIPMNFQRAEIEPKKLKKFVPPSKKEYEDTGTKLMEKVTKTVEYFKKSKRPVLLVGGGVMLANAQKEIRELIEELGFPVVSSWSGYDTVHRGHRLYLGAQGVYGERAANFAVQNSDMLIAIGSRLDTRQTGGKPQTYARESKVIMVDIDKAELDKRRGLTPALTIQTDAKEFITTLLKNLKKFKKPNISPWIKLCREWKKKYPVVLPEYSRDKKFVNPYVFIKTLSKLLGSKAVIVPDDGGHLTWTMQAFEIKKGQRLFSAYGNSPMGYAFPASIGASIALGKKEVICIDGDGSFQMNIQEIQTMVYQKLPVKVFIINNYGYGIIKQFQELYLGSRYEATGKGYSAPDFIKVGKAYGVKTVLIKHNTELSKKIKEVLRHKGPVICDVRIYPLQKLIPKLEFGKPIEDLSPVLPRDEFRKNMLVKTMEEIQVNPKKINEIN</sequence>
<name>A0A1F7GG21_9BACT</name>
<evidence type="ECO:0008006" key="9">
    <source>
        <dbReference type="Google" id="ProtNLM"/>
    </source>
</evidence>
<dbReference type="SUPFAM" id="SSF52467">
    <property type="entry name" value="DHS-like NAD/FAD-binding domain"/>
    <property type="match status" value="1"/>
</dbReference>
<keyword evidence="2 3" id="KW-0786">Thiamine pyrophosphate</keyword>
<dbReference type="PANTHER" id="PTHR18968">
    <property type="entry name" value="THIAMINE PYROPHOSPHATE ENZYMES"/>
    <property type="match status" value="1"/>
</dbReference>
<feature type="domain" description="Thiamine pyrophosphate enzyme central" evidence="4">
    <location>
        <begin position="201"/>
        <end position="338"/>
    </location>
</feature>
<reference evidence="7 8" key="1">
    <citation type="journal article" date="2016" name="Nat. Commun.">
        <title>Thousands of microbial genomes shed light on interconnected biogeochemical processes in an aquifer system.</title>
        <authorList>
            <person name="Anantharaman K."/>
            <person name="Brown C.T."/>
            <person name="Hug L.A."/>
            <person name="Sharon I."/>
            <person name="Castelle C.J."/>
            <person name="Probst A.J."/>
            <person name="Thomas B.C."/>
            <person name="Singh A."/>
            <person name="Wilkins M.J."/>
            <person name="Karaoz U."/>
            <person name="Brodie E.L."/>
            <person name="Williams K.H."/>
            <person name="Hubbard S.S."/>
            <person name="Banfield J.F."/>
        </authorList>
    </citation>
    <scope>NUCLEOTIDE SEQUENCE [LARGE SCALE GENOMIC DNA]</scope>
</reference>
<dbReference type="AlphaFoldDB" id="A0A1F7GG21"/>
<dbReference type="GO" id="GO:0000287">
    <property type="term" value="F:magnesium ion binding"/>
    <property type="evidence" value="ECO:0007669"/>
    <property type="project" value="InterPro"/>
</dbReference>
<comment type="caution">
    <text evidence="7">The sequence shown here is derived from an EMBL/GenBank/DDBJ whole genome shotgun (WGS) entry which is preliminary data.</text>
</comment>
<evidence type="ECO:0000313" key="7">
    <source>
        <dbReference type="EMBL" id="OGK17786.1"/>
    </source>
</evidence>
<dbReference type="Pfam" id="PF00205">
    <property type="entry name" value="TPP_enzyme_M"/>
    <property type="match status" value="1"/>
</dbReference>
<dbReference type="Gene3D" id="3.40.50.970">
    <property type="match status" value="2"/>
</dbReference>
<protein>
    <recommendedName>
        <fullName evidence="9">Acetolactate synthase</fullName>
    </recommendedName>
</protein>
<dbReference type="FunFam" id="3.40.50.970:FF:000007">
    <property type="entry name" value="Acetolactate synthase"/>
    <property type="match status" value="1"/>
</dbReference>
<dbReference type="InterPro" id="IPR012001">
    <property type="entry name" value="Thiamin_PyroP_enz_TPP-bd_dom"/>
</dbReference>
<dbReference type="InterPro" id="IPR029035">
    <property type="entry name" value="DHS-like_NAD/FAD-binding_dom"/>
</dbReference>
<evidence type="ECO:0000313" key="8">
    <source>
        <dbReference type="Proteomes" id="UP000177026"/>
    </source>
</evidence>
<dbReference type="Pfam" id="PF02775">
    <property type="entry name" value="TPP_enzyme_C"/>
    <property type="match status" value="1"/>
</dbReference>
<dbReference type="Pfam" id="PF02776">
    <property type="entry name" value="TPP_enzyme_N"/>
    <property type="match status" value="1"/>
</dbReference>
<dbReference type="GO" id="GO:0009099">
    <property type="term" value="P:L-valine biosynthetic process"/>
    <property type="evidence" value="ECO:0007669"/>
    <property type="project" value="TreeGrafter"/>
</dbReference>
<dbReference type="GO" id="GO:0009097">
    <property type="term" value="P:isoleucine biosynthetic process"/>
    <property type="evidence" value="ECO:0007669"/>
    <property type="project" value="TreeGrafter"/>
</dbReference>
<dbReference type="InterPro" id="IPR012000">
    <property type="entry name" value="Thiamin_PyroP_enz_cen_dom"/>
</dbReference>
<dbReference type="GO" id="GO:0050660">
    <property type="term" value="F:flavin adenine dinucleotide binding"/>
    <property type="evidence" value="ECO:0007669"/>
    <property type="project" value="TreeGrafter"/>
</dbReference>
<dbReference type="PANTHER" id="PTHR18968:SF142">
    <property type="entry name" value="ACETOLACTATE SYNTHASE"/>
    <property type="match status" value="1"/>
</dbReference>
<accession>A0A1F7GG21</accession>
<evidence type="ECO:0000259" key="4">
    <source>
        <dbReference type="Pfam" id="PF00205"/>
    </source>
</evidence>
<proteinExistence type="inferred from homology"/>
<evidence type="ECO:0000256" key="3">
    <source>
        <dbReference type="RuleBase" id="RU362132"/>
    </source>
</evidence>
<feature type="domain" description="Thiamine pyrophosphate enzyme N-terminal TPP-binding" evidence="6">
    <location>
        <begin position="1"/>
        <end position="122"/>
    </location>
</feature>
<dbReference type="GO" id="GO:0003984">
    <property type="term" value="F:acetolactate synthase activity"/>
    <property type="evidence" value="ECO:0007669"/>
    <property type="project" value="TreeGrafter"/>
</dbReference>
<dbReference type="InterPro" id="IPR011766">
    <property type="entry name" value="TPP_enzyme_TPP-bd"/>
</dbReference>
<evidence type="ECO:0000259" key="5">
    <source>
        <dbReference type="Pfam" id="PF02775"/>
    </source>
</evidence>
<evidence type="ECO:0000256" key="2">
    <source>
        <dbReference type="ARBA" id="ARBA00023052"/>
    </source>
</evidence>
<dbReference type="InterPro" id="IPR045229">
    <property type="entry name" value="TPP_enz"/>
</dbReference>
<dbReference type="EMBL" id="MFZI01000079">
    <property type="protein sequence ID" value="OGK17786.1"/>
    <property type="molecule type" value="Genomic_DNA"/>
</dbReference>
<dbReference type="SUPFAM" id="SSF52518">
    <property type="entry name" value="Thiamin diphosphate-binding fold (THDP-binding)"/>
    <property type="match status" value="2"/>
</dbReference>
<dbReference type="GO" id="GO:0005948">
    <property type="term" value="C:acetolactate synthase complex"/>
    <property type="evidence" value="ECO:0007669"/>
    <property type="project" value="TreeGrafter"/>
</dbReference>
<dbReference type="InterPro" id="IPR029061">
    <property type="entry name" value="THDP-binding"/>
</dbReference>
<evidence type="ECO:0000256" key="1">
    <source>
        <dbReference type="ARBA" id="ARBA00007812"/>
    </source>
</evidence>
<feature type="domain" description="Thiamine pyrophosphate enzyme TPP-binding" evidence="5">
    <location>
        <begin position="402"/>
        <end position="549"/>
    </location>
</feature>
<evidence type="ECO:0000259" key="6">
    <source>
        <dbReference type="Pfam" id="PF02776"/>
    </source>
</evidence>
<gene>
    <name evidence="7" type="ORF">A2866_05480</name>
</gene>